<organism evidence="1 2">
    <name type="scientific">Thalassococcus arenae</name>
    <dbReference type="NCBI Taxonomy" id="2851652"/>
    <lineage>
        <taxon>Bacteria</taxon>
        <taxon>Pseudomonadati</taxon>
        <taxon>Pseudomonadota</taxon>
        <taxon>Alphaproteobacteria</taxon>
        <taxon>Rhodobacterales</taxon>
        <taxon>Roseobacteraceae</taxon>
        <taxon>Thalassococcus</taxon>
    </lineage>
</organism>
<protein>
    <recommendedName>
        <fullName evidence="3">Cupin domain-containing protein</fullName>
    </recommendedName>
</protein>
<dbReference type="EMBL" id="JAHRWL010000003">
    <property type="protein sequence ID" value="MBV2361528.1"/>
    <property type="molecule type" value="Genomic_DNA"/>
</dbReference>
<dbReference type="RefSeq" id="WP_217779920.1">
    <property type="nucleotide sequence ID" value="NZ_JAHRWL010000003.1"/>
</dbReference>
<dbReference type="Proteomes" id="UP001166293">
    <property type="component" value="Unassembled WGS sequence"/>
</dbReference>
<proteinExistence type="predicted"/>
<evidence type="ECO:0000313" key="2">
    <source>
        <dbReference type="Proteomes" id="UP001166293"/>
    </source>
</evidence>
<evidence type="ECO:0008006" key="3">
    <source>
        <dbReference type="Google" id="ProtNLM"/>
    </source>
</evidence>
<accession>A0ABS6NCL6</accession>
<reference evidence="1" key="1">
    <citation type="submission" date="2021-06" db="EMBL/GenBank/DDBJ databases">
        <title>Thalassococcus sp. CAU 1522 isolated from sea sand, Republic of Korea.</title>
        <authorList>
            <person name="Kim W."/>
        </authorList>
    </citation>
    <scope>NUCLEOTIDE SEQUENCE</scope>
    <source>
        <strain evidence="1">CAU 1522</strain>
    </source>
</reference>
<sequence>MTRITQAQADARHVKRSDYRSCTVAFIDCKKPGSHLKQNYSIIGPGVTSSSEQVINLPEPHGFNIGAAAMPTGITNNLHIHFTAEVFMVYDGEYTFRWGSNGENEIVGRPGDILSVPTWIFRGFTNTGAGDGWLFTTLGGDNTGGVIFHPDILREAAEYGLYLSRDNRLIDTSRGDPVPDDDVRMAPMSAQDVARLRSYSPRDMRQRVVKAEDRDYRPAFIDRALDDCGAEIAPVIGHGISQNRDHAAPITNPHGFSMEWLRLRPGQKVAPFVLADKMVVIPRQEGLRIALNDAADVALDLGGWDTVSVPGDVVRSFENTGDAEVEALVIVAGDHQKRPMFRDTVIEAALARGWALDAQGHVAEAHLIPGYALVAQ</sequence>
<gene>
    <name evidence="1" type="ORF">KUH32_17325</name>
</gene>
<keyword evidence="2" id="KW-1185">Reference proteome</keyword>
<comment type="caution">
    <text evidence="1">The sequence shown here is derived from an EMBL/GenBank/DDBJ whole genome shotgun (WGS) entry which is preliminary data.</text>
</comment>
<evidence type="ECO:0000313" key="1">
    <source>
        <dbReference type="EMBL" id="MBV2361528.1"/>
    </source>
</evidence>
<name>A0ABS6NCL6_9RHOB</name>